<keyword evidence="2" id="KW-1185">Reference proteome</keyword>
<dbReference type="Pfam" id="PF14103">
    <property type="entry name" value="DUF4276"/>
    <property type="match status" value="1"/>
</dbReference>
<accession>A0A0P6XYQ4</accession>
<reference evidence="1 2" key="1">
    <citation type="submission" date="2015-07" db="EMBL/GenBank/DDBJ databases">
        <title>Genome sequence of Levilinea saccharolytica DSM 16555.</title>
        <authorList>
            <person name="Hemp J."/>
            <person name="Ward L.M."/>
            <person name="Pace L.A."/>
            <person name="Fischer W.W."/>
        </authorList>
    </citation>
    <scope>NUCLEOTIDE SEQUENCE [LARGE SCALE GENOMIC DNA]</scope>
    <source>
        <strain evidence="1 2">KIBI-1</strain>
    </source>
</reference>
<dbReference type="RefSeq" id="WP_062416897.1">
    <property type="nucleotide sequence ID" value="NZ_DF967974.1"/>
</dbReference>
<protein>
    <recommendedName>
        <fullName evidence="3">DUF4276 family protein</fullName>
    </recommendedName>
</protein>
<dbReference type="AlphaFoldDB" id="A0A0P6XYQ4"/>
<evidence type="ECO:0000313" key="2">
    <source>
        <dbReference type="Proteomes" id="UP000050501"/>
    </source>
</evidence>
<proteinExistence type="predicted"/>
<organism evidence="1 2">
    <name type="scientific">Levilinea saccharolytica</name>
    <dbReference type="NCBI Taxonomy" id="229921"/>
    <lineage>
        <taxon>Bacteria</taxon>
        <taxon>Bacillati</taxon>
        <taxon>Chloroflexota</taxon>
        <taxon>Anaerolineae</taxon>
        <taxon>Anaerolineales</taxon>
        <taxon>Anaerolineaceae</taxon>
        <taxon>Levilinea</taxon>
    </lineage>
</organism>
<dbReference type="PATRIC" id="fig|229921.5.peg.3060"/>
<gene>
    <name evidence="1" type="ORF">ADN01_03390</name>
</gene>
<dbReference type="OrthoDB" id="9801478at2"/>
<dbReference type="EMBL" id="LGCM01000014">
    <property type="protein sequence ID" value="KPL89928.1"/>
    <property type="molecule type" value="Genomic_DNA"/>
</dbReference>
<dbReference type="STRING" id="229921.ADN01_03390"/>
<evidence type="ECO:0000313" key="1">
    <source>
        <dbReference type="EMBL" id="KPL89928.1"/>
    </source>
</evidence>
<dbReference type="Proteomes" id="UP000050501">
    <property type="component" value="Unassembled WGS sequence"/>
</dbReference>
<name>A0A0P6XYQ4_9CHLR</name>
<comment type="caution">
    <text evidence="1">The sequence shown here is derived from an EMBL/GenBank/DDBJ whole genome shotgun (WGS) entry which is preliminary data.</text>
</comment>
<dbReference type="InterPro" id="IPR025455">
    <property type="entry name" value="DUF4276"/>
</dbReference>
<sequence>MNRVLISVEGQTEETFVREILTRHLWNLNVDPIPVVVSTKIVKQGNKFKGGLLSYAQVRNDVQRLLRDSNALAITTMYDLYKLPTDFPGYSTRPAGNCFTKAAYLEAEFQQDINHPRFRPYLQVHEFEALLFVNPEITARMFPETNKLRELQQIRNGFNSPEEINDGVTTAPSKRILRLFPNYDKPLYGSLVAIDVGLENIRAECPHFNEWITWLEGLGG</sequence>
<evidence type="ECO:0008006" key="3">
    <source>
        <dbReference type="Google" id="ProtNLM"/>
    </source>
</evidence>